<name>A0AAP2YW62_9EURY</name>
<evidence type="ECO:0000313" key="3">
    <source>
        <dbReference type="Proteomes" id="UP001321018"/>
    </source>
</evidence>
<dbReference type="EMBL" id="JAOPKA010000002">
    <property type="protein sequence ID" value="MCU4740621.1"/>
    <property type="molecule type" value="Genomic_DNA"/>
</dbReference>
<sequence>MVKRRTVLKNGIVIGTAGLVGLGASGTVTVSADPLETDDELSAETSITVNEFESTAYPGQNELEEWSEHVAFEDASITDGVLRLEYDDGGFLASNVMDDLTEYSHLVLVVRGDDGGEEDDIQLEVGSVEGLLSELTDDTIETEFSPVVVDLEEIGVDRSFVDDVQLNFWQYGSGAVEIEEIAFVGGLEDDGGSDWESDITGETTLDEFYPEHEEEDVTRAWTEYIPGDLSGGHGGAGSQVNWPDEEKAVEFDVDLDAIQNKHANQDATLTFDEMGTQALGHVQQYEAEGFPRQASAKLLARLSLLPDDTEELTYHNEPQEVWDETAGPVAATNDPDQLIQDPWPPDARDYVPDEVAIRDRAHDQPQHEDQEGWTTADNLPDDRYYDDDNPIHDIADGIHPATGDSLGGDGFTANAPMEVEAKIHVENDGFWYQVLNFKNTSSVPYHLNAAVVMWIGPMGANGDLRTGHYNNEQRPQPGYGHPQRDIITVSHDEERGLAAYAVRIAFHDEPYNMRTAYPNQRWGLEQGTSRPEGYFETAEERQELVDTMAETCHVEIETDMDRNDDLLDALDLRNRMSN</sequence>
<comment type="caution">
    <text evidence="2">The sequence shown here is derived from an EMBL/GenBank/DDBJ whole genome shotgun (WGS) entry which is preliminary data.</text>
</comment>
<evidence type="ECO:0000313" key="2">
    <source>
        <dbReference type="EMBL" id="MCU4740621.1"/>
    </source>
</evidence>
<reference evidence="2" key="1">
    <citation type="submission" date="2022-09" db="EMBL/GenBank/DDBJ databases">
        <title>Enrichment on poylsaccharides allowed isolation of novel metabolic and taxonomic groups of Haloarchaea.</title>
        <authorList>
            <person name="Sorokin D.Y."/>
            <person name="Elcheninov A.G."/>
            <person name="Khizhniak T.V."/>
            <person name="Kolganova T.V."/>
            <person name="Kublanov I.V."/>
        </authorList>
    </citation>
    <scope>NUCLEOTIDE SEQUENCE</scope>
    <source>
        <strain evidence="2">AArc-xg1-1</strain>
    </source>
</reference>
<accession>A0AAP2YW62</accession>
<proteinExistence type="predicted"/>
<protein>
    <submittedName>
        <fullName evidence="2">Uncharacterized protein</fullName>
    </submittedName>
</protein>
<feature type="compositionally biased region" description="Basic and acidic residues" evidence="1">
    <location>
        <begin position="361"/>
        <end position="370"/>
    </location>
</feature>
<dbReference type="RefSeq" id="WP_338002465.1">
    <property type="nucleotide sequence ID" value="NZ_JAOPKA010000002.1"/>
</dbReference>
<gene>
    <name evidence="2" type="ORF">OB960_04305</name>
</gene>
<dbReference type="Proteomes" id="UP001321018">
    <property type="component" value="Unassembled WGS sequence"/>
</dbReference>
<dbReference type="AlphaFoldDB" id="A0AAP2YW62"/>
<organism evidence="2 3">
    <name type="scientific">Natronoglomus mannanivorans</name>
    <dbReference type="NCBI Taxonomy" id="2979990"/>
    <lineage>
        <taxon>Archaea</taxon>
        <taxon>Methanobacteriati</taxon>
        <taxon>Methanobacteriota</taxon>
        <taxon>Stenosarchaea group</taxon>
        <taxon>Halobacteria</taxon>
        <taxon>Halobacteriales</taxon>
        <taxon>Natrialbaceae</taxon>
        <taxon>Natronoglomus</taxon>
    </lineage>
</organism>
<evidence type="ECO:0000256" key="1">
    <source>
        <dbReference type="SAM" id="MobiDB-lite"/>
    </source>
</evidence>
<feature type="region of interest" description="Disordered" evidence="1">
    <location>
        <begin position="361"/>
        <end position="402"/>
    </location>
</feature>